<organism evidence="2 3">
    <name type="scientific">Paraoerskovia sediminicola</name>
    <dbReference type="NCBI Taxonomy" id="1138587"/>
    <lineage>
        <taxon>Bacteria</taxon>
        <taxon>Bacillati</taxon>
        <taxon>Actinomycetota</taxon>
        <taxon>Actinomycetes</taxon>
        <taxon>Micrococcales</taxon>
        <taxon>Cellulomonadaceae</taxon>
        <taxon>Paraoerskovia</taxon>
    </lineage>
</organism>
<sequence length="321" mass="33886">MVLVVLAVLIAVLAVPARYVQQNVLETEGYVELVGPLASDPAVQTAVADALTDQVMTQLDVEAIVTDNVEAFADRDRVPDAVEALGPILTNQIEQLVQRAADKLVTSEQFAAVWVTANRVAHGTATTVLEGHDGKYLDIDAGTISVPLDGLVLELRDRLVDAGLERAANIEPQGREIVLVQSDQLGTAQQGLVIFQNVAGILPWLVILLIAGAAWVAPRRRHRVVVAAAISIGALMALMLAGLALASAAYLGNLPLGAVGLDATRSVTRALLDPLRTQLWWWVGLSVVVAAAAIAWPWAVRAVGRRRTAKEPAATVGGAEA</sequence>
<evidence type="ECO:0000313" key="3">
    <source>
        <dbReference type="Proteomes" id="UP001321475"/>
    </source>
</evidence>
<evidence type="ECO:0000313" key="2">
    <source>
        <dbReference type="EMBL" id="BDZ42145.1"/>
    </source>
</evidence>
<accession>A0ABM8G213</accession>
<protein>
    <recommendedName>
        <fullName evidence="4">Integral membrane protein</fullName>
    </recommendedName>
</protein>
<evidence type="ECO:0008006" key="4">
    <source>
        <dbReference type="Google" id="ProtNLM"/>
    </source>
</evidence>
<gene>
    <name evidence="2" type="ORF">GCM10025865_14440</name>
</gene>
<evidence type="ECO:0000256" key="1">
    <source>
        <dbReference type="SAM" id="Phobius"/>
    </source>
</evidence>
<name>A0ABM8G213_9CELL</name>
<keyword evidence="1" id="KW-0472">Membrane</keyword>
<feature type="transmembrane region" description="Helical" evidence="1">
    <location>
        <begin position="224"/>
        <end position="251"/>
    </location>
</feature>
<keyword evidence="3" id="KW-1185">Reference proteome</keyword>
<dbReference type="Proteomes" id="UP001321475">
    <property type="component" value="Chromosome"/>
</dbReference>
<reference evidence="3" key="1">
    <citation type="journal article" date="2019" name="Int. J. Syst. Evol. Microbiol.">
        <title>The Global Catalogue of Microorganisms (GCM) 10K type strain sequencing project: providing services to taxonomists for standard genome sequencing and annotation.</title>
        <authorList>
            <consortium name="The Broad Institute Genomics Platform"/>
            <consortium name="The Broad Institute Genome Sequencing Center for Infectious Disease"/>
            <person name="Wu L."/>
            <person name="Ma J."/>
        </authorList>
    </citation>
    <scope>NUCLEOTIDE SEQUENCE [LARGE SCALE GENOMIC DNA]</scope>
    <source>
        <strain evidence="3">NBRC 108565</strain>
    </source>
</reference>
<keyword evidence="1" id="KW-1133">Transmembrane helix</keyword>
<dbReference type="EMBL" id="AP027729">
    <property type="protein sequence ID" value="BDZ42145.1"/>
    <property type="molecule type" value="Genomic_DNA"/>
</dbReference>
<keyword evidence="1" id="KW-0812">Transmembrane</keyword>
<proteinExistence type="predicted"/>
<feature type="transmembrane region" description="Helical" evidence="1">
    <location>
        <begin position="279"/>
        <end position="300"/>
    </location>
</feature>
<feature type="transmembrane region" description="Helical" evidence="1">
    <location>
        <begin position="198"/>
        <end position="217"/>
    </location>
</feature>